<dbReference type="Proteomes" id="UP000242146">
    <property type="component" value="Unassembled WGS sequence"/>
</dbReference>
<evidence type="ECO:0000313" key="3">
    <source>
        <dbReference type="Proteomes" id="UP000242146"/>
    </source>
</evidence>
<feature type="transmembrane region" description="Helical" evidence="1">
    <location>
        <begin position="12"/>
        <end position="37"/>
    </location>
</feature>
<sequence length="213" mass="23570">MRFAIHLVQALHAFNAILALILFALLLSVVCSIKSFVENGAEIAGFGNYNHFNFPATQVYMFIPTISSLFYSIILAVDVSPRYPTWTPSKSLCASIVCVAGSILLAALFPLIPGADVMTFPDASIDCSWKDYMEWYTIYGNADAFPWVGKMDSACSSFTVAVVMAWILAAGWLCQASIYVRRCMKSLILRTAHTGTLFILIFFKSEQFTVVLL</sequence>
<protein>
    <recommendedName>
        <fullName evidence="4">MARVEL domain-containing protein</fullName>
    </recommendedName>
</protein>
<feature type="transmembrane region" description="Helical" evidence="1">
    <location>
        <begin position="187"/>
        <end position="203"/>
    </location>
</feature>
<name>A0A1X2GD66_9FUNG</name>
<comment type="caution">
    <text evidence="2">The sequence shown here is derived from an EMBL/GenBank/DDBJ whole genome shotgun (WGS) entry which is preliminary data.</text>
</comment>
<keyword evidence="3" id="KW-1185">Reference proteome</keyword>
<keyword evidence="1" id="KW-0472">Membrane</keyword>
<evidence type="ECO:0000256" key="1">
    <source>
        <dbReference type="SAM" id="Phobius"/>
    </source>
</evidence>
<reference evidence="2 3" key="1">
    <citation type="submission" date="2016-07" db="EMBL/GenBank/DDBJ databases">
        <title>Pervasive Adenine N6-methylation of Active Genes in Fungi.</title>
        <authorList>
            <consortium name="DOE Joint Genome Institute"/>
            <person name="Mondo S.J."/>
            <person name="Dannebaum R.O."/>
            <person name="Kuo R.C."/>
            <person name="Labutti K."/>
            <person name="Haridas S."/>
            <person name="Kuo A."/>
            <person name="Salamov A."/>
            <person name="Ahrendt S.R."/>
            <person name="Lipzen A."/>
            <person name="Sullivan W."/>
            <person name="Andreopoulos W.B."/>
            <person name="Clum A."/>
            <person name="Lindquist E."/>
            <person name="Daum C."/>
            <person name="Ramamoorthy G.K."/>
            <person name="Gryganskyi A."/>
            <person name="Culley D."/>
            <person name="Magnuson J.K."/>
            <person name="James T.Y."/>
            <person name="O'Malley M.A."/>
            <person name="Stajich J.E."/>
            <person name="Spatafora J.W."/>
            <person name="Visel A."/>
            <person name="Grigoriev I.V."/>
        </authorList>
    </citation>
    <scope>NUCLEOTIDE SEQUENCE [LARGE SCALE GENOMIC DNA]</scope>
    <source>
        <strain evidence="2 3">NRRL 3301</strain>
    </source>
</reference>
<feature type="transmembrane region" description="Helical" evidence="1">
    <location>
        <begin position="57"/>
        <end position="79"/>
    </location>
</feature>
<accession>A0A1X2GD66</accession>
<feature type="transmembrane region" description="Helical" evidence="1">
    <location>
        <begin position="158"/>
        <end position="180"/>
    </location>
</feature>
<organism evidence="2 3">
    <name type="scientific">Hesseltinella vesiculosa</name>
    <dbReference type="NCBI Taxonomy" id="101127"/>
    <lineage>
        <taxon>Eukaryota</taxon>
        <taxon>Fungi</taxon>
        <taxon>Fungi incertae sedis</taxon>
        <taxon>Mucoromycota</taxon>
        <taxon>Mucoromycotina</taxon>
        <taxon>Mucoromycetes</taxon>
        <taxon>Mucorales</taxon>
        <taxon>Cunninghamellaceae</taxon>
        <taxon>Hesseltinella</taxon>
    </lineage>
</organism>
<proteinExistence type="predicted"/>
<evidence type="ECO:0008006" key="4">
    <source>
        <dbReference type="Google" id="ProtNLM"/>
    </source>
</evidence>
<gene>
    <name evidence="2" type="ORF">DM01DRAFT_1084239</name>
</gene>
<evidence type="ECO:0000313" key="2">
    <source>
        <dbReference type="EMBL" id="ORX51176.1"/>
    </source>
</evidence>
<keyword evidence="1" id="KW-0812">Transmembrane</keyword>
<keyword evidence="1" id="KW-1133">Transmembrane helix</keyword>
<dbReference type="OrthoDB" id="2241330at2759"/>
<dbReference type="EMBL" id="MCGT01000021">
    <property type="protein sequence ID" value="ORX51176.1"/>
    <property type="molecule type" value="Genomic_DNA"/>
</dbReference>
<feature type="transmembrane region" description="Helical" evidence="1">
    <location>
        <begin position="91"/>
        <end position="112"/>
    </location>
</feature>
<dbReference type="AlphaFoldDB" id="A0A1X2GD66"/>